<dbReference type="PANTHER" id="PTHR13056">
    <property type="entry name" value="VACUOLAR FUSION PROTEIN CCZ1 HOMOLOG-RELATED"/>
    <property type="match status" value="1"/>
</dbReference>
<feature type="region of interest" description="Disordered" evidence="2">
    <location>
        <begin position="320"/>
        <end position="378"/>
    </location>
</feature>
<dbReference type="GO" id="GO:0016192">
    <property type="term" value="P:vesicle-mediated transport"/>
    <property type="evidence" value="ECO:0007669"/>
    <property type="project" value="InterPro"/>
</dbReference>
<dbReference type="AlphaFoldDB" id="A0AAN6M8X5"/>
<evidence type="ECO:0000313" key="5">
    <source>
        <dbReference type="Proteomes" id="UP001280581"/>
    </source>
</evidence>
<feature type="compositionally biased region" description="Low complexity" evidence="2">
    <location>
        <begin position="361"/>
        <end position="370"/>
    </location>
</feature>
<comment type="caution">
    <text evidence="4">The sequence shown here is derived from an EMBL/GenBank/DDBJ whole genome shotgun (WGS) entry which is preliminary data.</text>
</comment>
<feature type="compositionally biased region" description="Polar residues" evidence="2">
    <location>
        <begin position="834"/>
        <end position="846"/>
    </location>
</feature>
<feature type="region of interest" description="Disordered" evidence="2">
    <location>
        <begin position="255"/>
        <end position="286"/>
    </location>
</feature>
<dbReference type="Proteomes" id="UP001280581">
    <property type="component" value="Unassembled WGS sequence"/>
</dbReference>
<dbReference type="PANTHER" id="PTHR13056:SF0">
    <property type="entry name" value="VACUOLAR FUSION PROTEIN CCZ1 HOMOLOG-RELATED"/>
    <property type="match status" value="1"/>
</dbReference>
<keyword evidence="5" id="KW-1185">Reference proteome</keyword>
<proteinExistence type="inferred from homology"/>
<dbReference type="Pfam" id="PF19031">
    <property type="entry name" value="Intu_longin_1"/>
    <property type="match status" value="1"/>
</dbReference>
<evidence type="ECO:0000256" key="2">
    <source>
        <dbReference type="SAM" id="MobiDB-lite"/>
    </source>
</evidence>
<name>A0AAN6M8X5_9PLEO</name>
<dbReference type="EMBL" id="WVTA01000002">
    <property type="protein sequence ID" value="KAK3216446.1"/>
    <property type="molecule type" value="Genomic_DNA"/>
</dbReference>
<dbReference type="GO" id="GO:0035658">
    <property type="term" value="C:Mon1-Ccz1 complex"/>
    <property type="evidence" value="ECO:0007669"/>
    <property type="project" value="InterPro"/>
</dbReference>
<dbReference type="InterPro" id="IPR013176">
    <property type="entry name" value="Ccz1"/>
</dbReference>
<sequence length="846" mass="93491">MSSTTIPKVVPAHLSFLAIYNPGLGQSDETFHNQIVFYYSKAAKARSKIRGSDTQAERELKEQENEKLRQVGLAQGMVGFARSFSNDAAVDSVETQKSRIVLHELEEGWWILASIDLTKLPAHTQSTNSQPAVEYSSREVNPPALLIQQLVRAHNIFLLHQGMSLEGMFEKHHRTKFCSILEKYWSRFASNWDVLLHGSPAVDIYNALKLAAGGELGMGVGEEEWGSGERLVLEDFVQKTDGLVDLIVSRFGEPSSLHDTKRPADTKEASDLTDPEPWLGSGRTPGAADGIVFSGVGAITRRSLRDTSQWVETIYSHGDHAYGIRDNPTADRRRRRRREVPASPSPEPAARTARRRDIPKDASSTSDAAPPSAPRIPPDIAKRVETSLDKASSAVESLQGNAANKQEPLLASLGDTETWMKYLTLGYGSAWGSRKAAPDEPAAPQKPAIEDVPPEAPMRYVEPEPDIDHAAERLKAQVRQENAGYFVIGLKGDMDEGSGDDSNEDGDWNNRTLLRTLHVELTDQSMAETPGTGDDDSPQFEKSFKFRNVTTSKLKRLRPVVYVVSSTLHLHIPLPPPDRNPHHGFLLPKHTHLLFTSTSPPIKQHISRQDHGAHILLLNPIHHDSIPARLRTKHTTHLRPSLRPRTLTIHSSIPNIPDPGTLIAEGLGPNGTPTGWTRVEALNVHSQILATVSSTRRTLSEIERTCKTNRSWWVVWMRLRPSEDAHASAQDTEDAQEQTEFLTGQLREAFLIRKARDGVAASNKSVGNVASRHRVANFMCSIPQTSSPLGKRRMPVEAFRLHPSSPKENGVRAFPAASGRARTQGPRREPHLSSAAQHTSSHPGVK</sequence>
<feature type="compositionally biased region" description="Basic and acidic residues" evidence="2">
    <location>
        <begin position="320"/>
        <end position="331"/>
    </location>
</feature>
<feature type="region of interest" description="Disordered" evidence="2">
    <location>
        <begin position="431"/>
        <end position="452"/>
    </location>
</feature>
<evidence type="ECO:0000256" key="1">
    <source>
        <dbReference type="ARBA" id="ARBA00005352"/>
    </source>
</evidence>
<feature type="domain" description="CCZ1/INTU/HSP4 first Longin" evidence="3">
    <location>
        <begin position="15"/>
        <end position="118"/>
    </location>
</feature>
<organism evidence="4 5">
    <name type="scientific">Pseudopithomyces chartarum</name>
    <dbReference type="NCBI Taxonomy" id="1892770"/>
    <lineage>
        <taxon>Eukaryota</taxon>
        <taxon>Fungi</taxon>
        <taxon>Dikarya</taxon>
        <taxon>Ascomycota</taxon>
        <taxon>Pezizomycotina</taxon>
        <taxon>Dothideomycetes</taxon>
        <taxon>Pleosporomycetidae</taxon>
        <taxon>Pleosporales</taxon>
        <taxon>Massarineae</taxon>
        <taxon>Didymosphaeriaceae</taxon>
        <taxon>Pseudopithomyces</taxon>
    </lineage>
</organism>
<accession>A0AAN6M8X5</accession>
<dbReference type="InterPro" id="IPR043987">
    <property type="entry name" value="CCZ1/INTU/HSP4_longin_1"/>
</dbReference>
<evidence type="ECO:0000259" key="3">
    <source>
        <dbReference type="Pfam" id="PF19031"/>
    </source>
</evidence>
<comment type="similarity">
    <text evidence="1">Belongs to the CCZ1 family.</text>
</comment>
<feature type="compositionally biased region" description="Basic and acidic residues" evidence="2">
    <location>
        <begin position="256"/>
        <end position="270"/>
    </location>
</feature>
<gene>
    <name evidence="4" type="ORF">GRF29_8g3315686</name>
</gene>
<feature type="region of interest" description="Disordered" evidence="2">
    <location>
        <begin position="800"/>
        <end position="846"/>
    </location>
</feature>
<evidence type="ECO:0000313" key="4">
    <source>
        <dbReference type="EMBL" id="KAK3216446.1"/>
    </source>
</evidence>
<reference evidence="4 5" key="1">
    <citation type="submission" date="2021-02" db="EMBL/GenBank/DDBJ databases">
        <title>Genome assembly of Pseudopithomyces chartarum.</title>
        <authorList>
            <person name="Jauregui R."/>
            <person name="Singh J."/>
            <person name="Voisey C."/>
        </authorList>
    </citation>
    <scope>NUCLEOTIDE SEQUENCE [LARGE SCALE GENOMIC DNA]</scope>
    <source>
        <strain evidence="4 5">AGR01</strain>
    </source>
</reference>
<protein>
    <recommendedName>
        <fullName evidence="3">CCZ1/INTU/HSP4 first Longin domain-containing protein</fullName>
    </recommendedName>
</protein>